<reference evidence="3" key="1">
    <citation type="submission" date="2022-06" db="EMBL/GenBank/DDBJ databases">
        <title>Genomic Encyclopedia of Archaeal and Bacterial Type Strains, Phase II (KMG-II): from individual species to whole genera.</title>
        <authorList>
            <person name="Goeker M."/>
        </authorList>
    </citation>
    <scope>NUCLEOTIDE SEQUENCE</scope>
    <source>
        <strain evidence="3">DSM 43935</strain>
    </source>
</reference>
<dbReference type="Proteomes" id="UP001206128">
    <property type="component" value="Unassembled WGS sequence"/>
</dbReference>
<evidence type="ECO:0000259" key="2">
    <source>
        <dbReference type="PROSITE" id="PS51168"/>
    </source>
</evidence>
<protein>
    <submittedName>
        <fullName evidence="3">Chorismate mutase</fullName>
    </submittedName>
</protein>
<comment type="caution">
    <text evidence="3">The sequence shown here is derived from an EMBL/GenBank/DDBJ whole genome shotgun (WGS) entry which is preliminary data.</text>
</comment>
<dbReference type="GO" id="GO:0004106">
    <property type="term" value="F:chorismate mutase activity"/>
    <property type="evidence" value="ECO:0007669"/>
    <property type="project" value="InterPro"/>
</dbReference>
<proteinExistence type="predicted"/>
<sequence length="141" mass="14647">MDLSPLPRRAALAGLTGTALLAVGACTPTRQHDTALPPQSQPAAPVPSEDPAGFVKRQRDRIDALDNQIIALLRERTEVSRSIQQARVATGGSQTDTGREAVVADRYRAAFGAPGDEVATAVLELAKAQSGVPSPSARPSG</sequence>
<feature type="domain" description="Chorismate mutase" evidence="2">
    <location>
        <begin position="49"/>
        <end position="141"/>
    </location>
</feature>
<dbReference type="SMART" id="SM00830">
    <property type="entry name" value="CM_2"/>
    <property type="match status" value="1"/>
</dbReference>
<feature type="compositionally biased region" description="Low complexity" evidence="1">
    <location>
        <begin position="37"/>
        <end position="47"/>
    </location>
</feature>
<gene>
    <name evidence="3" type="ORF">LX83_006548</name>
</gene>
<dbReference type="InterPro" id="IPR036263">
    <property type="entry name" value="Chorismate_II_sf"/>
</dbReference>
<dbReference type="InterPro" id="IPR010958">
    <property type="entry name" value="Chorismate_mutase_highGC-bac"/>
</dbReference>
<name>A0AAE3GLF5_9PSEU</name>
<accession>A0AAE3GLF5</accession>
<dbReference type="RefSeq" id="WP_301329291.1">
    <property type="nucleotide sequence ID" value="NZ_JAMTCK010000019.1"/>
</dbReference>
<dbReference type="NCBIfam" id="TIGR01808">
    <property type="entry name" value="CM_M_hiGC-arch"/>
    <property type="match status" value="1"/>
</dbReference>
<evidence type="ECO:0000313" key="3">
    <source>
        <dbReference type="EMBL" id="MCP2169662.1"/>
    </source>
</evidence>
<evidence type="ECO:0000256" key="1">
    <source>
        <dbReference type="SAM" id="MobiDB-lite"/>
    </source>
</evidence>
<dbReference type="AlphaFoldDB" id="A0AAE3GLF5"/>
<dbReference type="InterPro" id="IPR036979">
    <property type="entry name" value="CM_dom_sf"/>
</dbReference>
<dbReference type="PROSITE" id="PS51168">
    <property type="entry name" value="CHORISMATE_MUT_2"/>
    <property type="match status" value="1"/>
</dbReference>
<feature type="region of interest" description="Disordered" evidence="1">
    <location>
        <begin position="30"/>
        <end position="53"/>
    </location>
</feature>
<dbReference type="InterPro" id="IPR002701">
    <property type="entry name" value="CM_II_prokaryot"/>
</dbReference>
<dbReference type="EMBL" id="JAMTCK010000019">
    <property type="protein sequence ID" value="MCP2169662.1"/>
    <property type="molecule type" value="Genomic_DNA"/>
</dbReference>
<evidence type="ECO:0000313" key="4">
    <source>
        <dbReference type="Proteomes" id="UP001206128"/>
    </source>
</evidence>
<dbReference type="Pfam" id="PF01817">
    <property type="entry name" value="CM_2"/>
    <property type="match status" value="1"/>
</dbReference>
<dbReference type="SUPFAM" id="SSF48600">
    <property type="entry name" value="Chorismate mutase II"/>
    <property type="match status" value="1"/>
</dbReference>
<dbReference type="GO" id="GO:0046417">
    <property type="term" value="P:chorismate metabolic process"/>
    <property type="evidence" value="ECO:0007669"/>
    <property type="project" value="InterPro"/>
</dbReference>
<dbReference type="Gene3D" id="1.20.59.10">
    <property type="entry name" value="Chorismate mutase"/>
    <property type="match status" value="1"/>
</dbReference>
<dbReference type="NCBIfam" id="NF005894">
    <property type="entry name" value="PRK07857.1"/>
    <property type="match status" value="1"/>
</dbReference>
<keyword evidence="4" id="KW-1185">Reference proteome</keyword>
<organism evidence="3 4">
    <name type="scientific">Goodfellowiella coeruleoviolacea</name>
    <dbReference type="NCBI Taxonomy" id="334858"/>
    <lineage>
        <taxon>Bacteria</taxon>
        <taxon>Bacillati</taxon>
        <taxon>Actinomycetota</taxon>
        <taxon>Actinomycetes</taxon>
        <taxon>Pseudonocardiales</taxon>
        <taxon>Pseudonocardiaceae</taxon>
        <taxon>Goodfellowiella</taxon>
    </lineage>
</organism>